<sequence>MPTGIFLIWPALHLFYGVREVHSRKVDGGRRLAGLFALIISALFISQPYGWEQGLFYWLFALMALGLGFVHVRIFQPTLVKIITAISLFILGFIIVNYIWSQL</sequence>
<evidence type="ECO:0000313" key="3">
    <source>
        <dbReference type="Proteomes" id="UP000227088"/>
    </source>
</evidence>
<dbReference type="Proteomes" id="UP000227088">
    <property type="component" value="Unassembled WGS sequence"/>
</dbReference>
<keyword evidence="1" id="KW-0472">Membrane</keyword>
<feature type="transmembrane region" description="Helical" evidence="1">
    <location>
        <begin position="32"/>
        <end position="49"/>
    </location>
</feature>
<dbReference type="EMBL" id="MABE01000720">
    <property type="protein sequence ID" value="OUS34246.1"/>
    <property type="molecule type" value="Genomic_DNA"/>
</dbReference>
<feature type="transmembrane region" description="Helical" evidence="1">
    <location>
        <begin position="55"/>
        <end position="72"/>
    </location>
</feature>
<proteinExistence type="predicted"/>
<name>A0A1Y5HAH1_OLEAN</name>
<keyword evidence="1" id="KW-0812">Transmembrane</keyword>
<accession>A0A1Y5HAH1</accession>
<keyword evidence="1" id="KW-1133">Transmembrane helix</keyword>
<protein>
    <submittedName>
        <fullName evidence="2">Uncharacterized protein</fullName>
    </submittedName>
</protein>
<reference evidence="3" key="1">
    <citation type="journal article" date="2017" name="Proc. Natl. Acad. Sci. U.S.A.">
        <title>Simulation of Deepwater Horizon oil plume reveals substrate specialization within a complex community of hydrocarbon degraders.</title>
        <authorList>
            <person name="Hu P."/>
            <person name="Dubinsky E.A."/>
            <person name="Probst A.J."/>
            <person name="Wang J."/>
            <person name="Sieber C.M.K."/>
            <person name="Tom L.M."/>
            <person name="Gardinali P."/>
            <person name="Banfield J.F."/>
            <person name="Atlas R.M."/>
            <person name="Andersen G.L."/>
        </authorList>
    </citation>
    <scope>NUCLEOTIDE SEQUENCE [LARGE SCALE GENOMIC DNA]</scope>
</reference>
<dbReference type="AlphaFoldDB" id="A0A1Y5HAH1"/>
<comment type="caution">
    <text evidence="2">The sequence shown here is derived from an EMBL/GenBank/DDBJ whole genome shotgun (WGS) entry which is preliminary data.</text>
</comment>
<feature type="transmembrane region" description="Helical" evidence="1">
    <location>
        <begin position="79"/>
        <end position="100"/>
    </location>
</feature>
<organism evidence="2 3">
    <name type="scientific">Oleispira antarctica</name>
    <dbReference type="NCBI Taxonomy" id="188908"/>
    <lineage>
        <taxon>Bacteria</taxon>
        <taxon>Pseudomonadati</taxon>
        <taxon>Pseudomonadota</taxon>
        <taxon>Gammaproteobacteria</taxon>
        <taxon>Oceanospirillales</taxon>
        <taxon>Oceanospirillaceae</taxon>
        <taxon>Oleispira</taxon>
    </lineage>
</organism>
<evidence type="ECO:0000256" key="1">
    <source>
        <dbReference type="SAM" id="Phobius"/>
    </source>
</evidence>
<evidence type="ECO:0000313" key="2">
    <source>
        <dbReference type="EMBL" id="OUS34246.1"/>
    </source>
</evidence>
<gene>
    <name evidence="2" type="ORF">A9R00_12595</name>
</gene>